<dbReference type="Pfam" id="PF20454">
    <property type="entry name" value="GpA_nuclease"/>
    <property type="match status" value="1"/>
</dbReference>
<dbReference type="Proteomes" id="UP000007730">
    <property type="component" value="Chromosome"/>
</dbReference>
<dbReference type="InterPro" id="IPR046454">
    <property type="entry name" value="GpA_endonuclease"/>
</dbReference>
<dbReference type="eggNOG" id="COG5525">
    <property type="taxonomic scope" value="Bacteria"/>
</dbReference>
<dbReference type="AlphaFoldDB" id="F8C0P1"/>
<dbReference type="GO" id="GO:0004519">
    <property type="term" value="F:endonuclease activity"/>
    <property type="evidence" value="ECO:0007669"/>
    <property type="project" value="InterPro"/>
</dbReference>
<proteinExistence type="predicted"/>
<dbReference type="InterPro" id="IPR046453">
    <property type="entry name" value="GpA_ATPase"/>
</dbReference>
<gene>
    <name evidence="3" type="ordered locus">OCA5_c24210</name>
</gene>
<evidence type="ECO:0008006" key="5">
    <source>
        <dbReference type="Google" id="ProtNLM"/>
    </source>
</evidence>
<evidence type="ECO:0000313" key="4">
    <source>
        <dbReference type="Proteomes" id="UP000007730"/>
    </source>
</evidence>
<dbReference type="HOGENOM" id="CLU_023850_0_1_5"/>
<dbReference type="GO" id="GO:0016887">
    <property type="term" value="F:ATP hydrolysis activity"/>
    <property type="evidence" value="ECO:0007669"/>
    <property type="project" value="InterPro"/>
</dbReference>
<reference evidence="3 4" key="1">
    <citation type="journal article" date="2011" name="J. Bacteriol.">
        <title>Complete genome sequences of the chemolithoautotrophic Oligotropha carboxidovorans strains OM4 and OM5.</title>
        <authorList>
            <person name="Volland S."/>
            <person name="Rachinger M."/>
            <person name="Strittmatter A."/>
            <person name="Daniel R."/>
            <person name="Gottschalk G."/>
            <person name="Meyer O."/>
        </authorList>
    </citation>
    <scope>NUCLEOTIDE SEQUENCE [LARGE SCALE GENOMIC DNA]</scope>
    <source>
        <strain evidence="4">ATCC 49405 / DSM 1227 / KCTC 32145 / OM5</strain>
    </source>
</reference>
<feature type="domain" description="Terminase large subunit GpA endonuclease" evidence="2">
    <location>
        <begin position="257"/>
        <end position="540"/>
    </location>
</feature>
<evidence type="ECO:0000259" key="2">
    <source>
        <dbReference type="Pfam" id="PF20454"/>
    </source>
</evidence>
<dbReference type="EMBL" id="CP002826">
    <property type="protein sequence ID" value="AEI07117.1"/>
    <property type="molecule type" value="Genomic_DNA"/>
</dbReference>
<dbReference type="Pfam" id="PF05876">
    <property type="entry name" value="GpA_ATPase"/>
    <property type="match status" value="1"/>
</dbReference>
<dbReference type="KEGG" id="ocg:OCA5_c24210"/>
<protein>
    <recommendedName>
        <fullName evidence="5">Terminase GpA</fullName>
    </recommendedName>
</protein>
<sequence length="586" mass="65233">MSKTDGILDVMGWRLATKPRPQLYVGPSKDFVSNQFEPRLMKLFDEAKALAPLVARGKRNKKTLKTVAGVNVRLAWAGSATSLASDQAGDVYIDEFDKMVGGVKGEGGPFGLAKARADTYRDRKIAVTSTPKRGSVETERDPRTGLEFWKMADPADIESPIWAKWQSGTRHHWAWKCPHCGEWFIPRMSLLRYPKDATPSQARARTWLQCPSSNGCVIEEEDKAAMNAGGRFVAPGCTINEDGTVFEADMPDNSMLSLWVSGLASPFLSWGERVEEVLNAELSGDAEERQGAVNKTGELWTPTATGDVPTWQVILNRAEPYAKGAMPDAAIHPIITVDVQRDRLVFVIRGWGARSSSWLIEQGYLYGDTATVDVWNDLAEKVTTPIGGVPIKLGFIDSGFRPGKPLTLPLNRVYAFCRRFRRFIYPTKGSSRPMLRPLVKVKPDVNRKADVAKYGLELIRLDTDHWKSFVHERLAWPLDQSGAFHLHQDIDEDYCRQLVAEVRVVTDSGKPQWVVKSTSNHFLDCEAMNAAAAYMLNVHHIRDGARRKADEAMLPKVVVPDTPEAAAIAKSEKFARFANIAAQLNR</sequence>
<organism evidence="3 4">
    <name type="scientific">Afipia carboxidovorans (strain ATCC 49405 / DSM 1227 / KCTC 32145 / OM5)</name>
    <name type="common">Oligotropha carboxidovorans</name>
    <dbReference type="NCBI Taxonomy" id="504832"/>
    <lineage>
        <taxon>Bacteria</taxon>
        <taxon>Pseudomonadati</taxon>
        <taxon>Pseudomonadota</taxon>
        <taxon>Alphaproteobacteria</taxon>
        <taxon>Hyphomicrobiales</taxon>
        <taxon>Nitrobacteraceae</taxon>
        <taxon>Afipia</taxon>
    </lineage>
</organism>
<dbReference type="STRING" id="504832.OCA5_c24210"/>
<name>F8C0P1_AFIC5</name>
<evidence type="ECO:0000259" key="1">
    <source>
        <dbReference type="Pfam" id="PF05876"/>
    </source>
</evidence>
<evidence type="ECO:0000313" key="3">
    <source>
        <dbReference type="EMBL" id="AEI07117.1"/>
    </source>
</evidence>
<keyword evidence="4" id="KW-1185">Reference proteome</keyword>
<dbReference type="PATRIC" id="fig|504832.7.peg.2550"/>
<accession>F8C0P1</accession>
<feature type="domain" description="Phage terminase large subunit GpA ATPase" evidence="1">
    <location>
        <begin position="2"/>
        <end position="230"/>
    </location>
</feature>